<evidence type="ECO:0000313" key="1">
    <source>
        <dbReference type="EMBL" id="AFU57268.1"/>
    </source>
</evidence>
<proteinExistence type="predicted"/>
<dbReference type="HOGENOM" id="CLU_1159086_0_0_2"/>
<gene>
    <name evidence="1" type="ordered locus">Ngar_c03200</name>
    <name evidence="2" type="ordered locus">Ngar_c03500</name>
</gene>
<evidence type="ECO:0000313" key="2">
    <source>
        <dbReference type="EMBL" id="AFU57298.1"/>
    </source>
</evidence>
<accession>K0IEQ4</accession>
<dbReference type="InParanoid" id="K0IEQ4"/>
<reference evidence="1 3" key="1">
    <citation type="journal article" date="2012" name="Environ. Microbiol.">
        <title>The genome of the ammonia-oxidizing Candidatus Nitrososphaera gargensis: insights into metabolic versatility and environmental adaptations.</title>
        <authorList>
            <person name="Spang A."/>
            <person name="Poehlein A."/>
            <person name="Offre P."/>
            <person name="Zumbragel S."/>
            <person name="Haider S."/>
            <person name="Rychlik N."/>
            <person name="Nowka B."/>
            <person name="Schmeisser C."/>
            <person name="Lebedeva E.V."/>
            <person name="Rattei T."/>
            <person name="Bohm C."/>
            <person name="Schmid M."/>
            <person name="Galushko A."/>
            <person name="Hatzenpichler R."/>
            <person name="Weinmaier T."/>
            <person name="Daniel R."/>
            <person name="Schleper C."/>
            <person name="Spieck E."/>
            <person name="Streit W."/>
            <person name="Wagner M."/>
        </authorList>
    </citation>
    <scope>NUCLEOTIDE SEQUENCE [LARGE SCALE GENOMIC DNA]</scope>
    <source>
        <strain evidence="1">Enrichment culture Ga9.2</strain>
        <strain evidence="3">Ga9.2</strain>
    </source>
</reference>
<dbReference type="BioCyc" id="CNIT1237085:G1324-320-MONOMER"/>
<keyword evidence="3" id="KW-1185">Reference proteome</keyword>
<evidence type="ECO:0008006" key="4">
    <source>
        <dbReference type="Google" id="ProtNLM"/>
    </source>
</evidence>
<dbReference type="GeneID" id="13796526"/>
<name>K0IEQ4_NITGG</name>
<dbReference type="KEGG" id="nga:Ngar_c03200"/>
<dbReference type="KEGG" id="nga:Ngar_c03500"/>
<dbReference type="AlphaFoldDB" id="K0IEQ4"/>
<dbReference type="Proteomes" id="UP000008037">
    <property type="component" value="Chromosome"/>
</dbReference>
<evidence type="ECO:0000313" key="3">
    <source>
        <dbReference type="Proteomes" id="UP000008037"/>
    </source>
</evidence>
<dbReference type="EMBL" id="CP002408">
    <property type="protein sequence ID" value="AFU57298.1"/>
    <property type="molecule type" value="Genomic_DNA"/>
</dbReference>
<protein>
    <recommendedName>
        <fullName evidence="4">DNA methylase N-4/N-6 domain-containing protein</fullName>
    </recommendedName>
</protein>
<sequence>MSYSGFFSINNSLDDTTKALLKFYLPDGGVIYDPTCGEKNYQFSWLKKSSTIALDYYCNITGRRGKAVLQQQAKEHYRYICSDLKPTGDFIANVSHLPLKNKCADATWYDPPFAPTRDSKDPRAKAFGVNENRTPKQIKEFYSADILKELARVTKKFIFVRGQDIYFPPNTTNFYPFYEMALHSVKKVKELEKKPIAEYTLRYNHGKLPLFRYRLRNVQRPIITYSKIAVLKVKEGAIA</sequence>
<organism evidence="1 3">
    <name type="scientific">Nitrososphaera gargensis (strain Ga9.2)</name>
    <dbReference type="NCBI Taxonomy" id="1237085"/>
    <lineage>
        <taxon>Archaea</taxon>
        <taxon>Nitrososphaerota</taxon>
        <taxon>Nitrososphaeria</taxon>
        <taxon>Nitrososphaerales</taxon>
        <taxon>Nitrososphaeraceae</taxon>
        <taxon>Nitrososphaera</taxon>
    </lineage>
</organism>
<dbReference type="RefSeq" id="WP_015017841.1">
    <property type="nucleotide sequence ID" value="NC_018719.1"/>
</dbReference>
<dbReference type="EMBL" id="CP002408">
    <property type="protein sequence ID" value="AFU57268.1"/>
    <property type="molecule type" value="Genomic_DNA"/>
</dbReference>